<dbReference type="PANTHER" id="PTHR21248:SF22">
    <property type="entry name" value="PHOSPHOLIPASE D"/>
    <property type="match status" value="1"/>
</dbReference>
<accession>A0ABY8EIS6</accession>
<dbReference type="InterPro" id="IPR001736">
    <property type="entry name" value="PLipase_D/transphosphatidylase"/>
</dbReference>
<evidence type="ECO:0000256" key="9">
    <source>
        <dbReference type="ARBA" id="ARBA00023136"/>
    </source>
</evidence>
<dbReference type="SUPFAM" id="SSF56024">
    <property type="entry name" value="Phospholipase D/nuclease"/>
    <property type="match status" value="2"/>
</dbReference>
<feature type="active site" evidence="12">
    <location>
        <position position="220"/>
    </location>
</feature>
<evidence type="ECO:0000256" key="5">
    <source>
        <dbReference type="ARBA" id="ARBA00022692"/>
    </source>
</evidence>
<dbReference type="Pfam" id="PF13396">
    <property type="entry name" value="PLDc_N"/>
    <property type="match status" value="1"/>
</dbReference>
<dbReference type="HAMAP" id="MF_01916">
    <property type="entry name" value="Cardiolipin_synth_Cls"/>
    <property type="match status" value="1"/>
</dbReference>
<dbReference type="InterPro" id="IPR027379">
    <property type="entry name" value="CLS_N"/>
</dbReference>
<dbReference type="InterPro" id="IPR025202">
    <property type="entry name" value="PLD-like_dom"/>
</dbReference>
<dbReference type="EMBL" id="CP120733">
    <property type="protein sequence ID" value="WFD11629.1"/>
    <property type="molecule type" value="Genomic_DNA"/>
</dbReference>
<feature type="active site" evidence="12">
    <location>
        <position position="404"/>
    </location>
</feature>
<dbReference type="PANTHER" id="PTHR21248">
    <property type="entry name" value="CARDIOLIPIN SYNTHASE"/>
    <property type="match status" value="1"/>
</dbReference>
<feature type="active site" evidence="12">
    <location>
        <position position="222"/>
    </location>
</feature>
<name>A0ABY8EIS6_9FIRM</name>
<keyword evidence="2 12" id="KW-1003">Cell membrane</keyword>
<dbReference type="Proteomes" id="UP001222800">
    <property type="component" value="Chromosome"/>
</dbReference>
<evidence type="ECO:0000256" key="4">
    <source>
        <dbReference type="ARBA" id="ARBA00022679"/>
    </source>
</evidence>
<evidence type="ECO:0000256" key="7">
    <source>
        <dbReference type="ARBA" id="ARBA00022989"/>
    </source>
</evidence>
<evidence type="ECO:0000256" key="2">
    <source>
        <dbReference type="ARBA" id="ARBA00022475"/>
    </source>
</evidence>
<protein>
    <recommendedName>
        <fullName evidence="12 13">Cardiolipin synthase</fullName>
        <shortName evidence="12">CL synthase</shortName>
        <ecNumber evidence="12 13">2.7.8.-</ecNumber>
    </recommendedName>
</protein>
<evidence type="ECO:0000313" key="15">
    <source>
        <dbReference type="EMBL" id="WFD11629.1"/>
    </source>
</evidence>
<keyword evidence="4 12" id="KW-0808">Transferase</keyword>
<dbReference type="RefSeq" id="WP_277733731.1">
    <property type="nucleotide sequence ID" value="NZ_CP120733.1"/>
</dbReference>
<feature type="active site" evidence="12">
    <location>
        <position position="399"/>
    </location>
</feature>
<keyword evidence="8 12" id="KW-0443">Lipid metabolism</keyword>
<dbReference type="CDD" id="cd09110">
    <property type="entry name" value="PLDc_CLS_1"/>
    <property type="match status" value="1"/>
</dbReference>
<evidence type="ECO:0000256" key="11">
    <source>
        <dbReference type="ARBA" id="ARBA00023264"/>
    </source>
</evidence>
<reference evidence="15 16" key="1">
    <citation type="submission" date="2023-03" db="EMBL/GenBank/DDBJ databases">
        <title>Complete genome sequence of Tepidibacter sp. SWIR-1, isolated from a deep-sea hydrothermal vent.</title>
        <authorList>
            <person name="Li X."/>
        </authorList>
    </citation>
    <scope>NUCLEOTIDE SEQUENCE [LARGE SCALE GENOMIC DNA]</scope>
    <source>
        <strain evidence="15 16">SWIR-1</strain>
    </source>
</reference>
<feature type="transmembrane region" description="Helical" evidence="12">
    <location>
        <begin position="30"/>
        <end position="52"/>
    </location>
</feature>
<evidence type="ECO:0000256" key="6">
    <source>
        <dbReference type="ARBA" id="ARBA00022737"/>
    </source>
</evidence>
<feature type="active site" evidence="12">
    <location>
        <position position="227"/>
    </location>
</feature>
<keyword evidence="6" id="KW-0677">Repeat</keyword>
<dbReference type="SMART" id="SM00155">
    <property type="entry name" value="PLDc"/>
    <property type="match status" value="2"/>
</dbReference>
<feature type="active site" evidence="12">
    <location>
        <position position="397"/>
    </location>
</feature>
<gene>
    <name evidence="15" type="primary">cls</name>
    <name evidence="15" type="ORF">P4S50_06015</name>
</gene>
<evidence type="ECO:0000256" key="3">
    <source>
        <dbReference type="ARBA" id="ARBA00022516"/>
    </source>
</evidence>
<evidence type="ECO:0000256" key="10">
    <source>
        <dbReference type="ARBA" id="ARBA00023209"/>
    </source>
</evidence>
<dbReference type="NCBIfam" id="TIGR04265">
    <property type="entry name" value="bac_cardiolipin"/>
    <property type="match status" value="1"/>
</dbReference>
<keyword evidence="11 12" id="KW-1208">Phospholipid metabolism</keyword>
<dbReference type="CDD" id="cd09112">
    <property type="entry name" value="PLDc_CLS_2"/>
    <property type="match status" value="1"/>
</dbReference>
<evidence type="ECO:0000256" key="8">
    <source>
        <dbReference type="ARBA" id="ARBA00023098"/>
    </source>
</evidence>
<dbReference type="EC" id="2.7.8.-" evidence="12 13"/>
<comment type="subcellular location">
    <subcellularLocation>
        <location evidence="1 12">Cell membrane</location>
        <topology evidence="1 12">Multi-pass membrane protein</topology>
    </subcellularLocation>
</comment>
<evidence type="ECO:0000256" key="1">
    <source>
        <dbReference type="ARBA" id="ARBA00004651"/>
    </source>
</evidence>
<dbReference type="InterPro" id="IPR022924">
    <property type="entry name" value="Cardiolipin_synthase"/>
</dbReference>
<dbReference type="Pfam" id="PF13091">
    <property type="entry name" value="PLDc_2"/>
    <property type="match status" value="2"/>
</dbReference>
<comment type="similarity">
    <text evidence="12">Belongs to the phospholipase D family. Cardiolipin synthase subfamily.</text>
</comment>
<evidence type="ECO:0000256" key="13">
    <source>
        <dbReference type="NCBIfam" id="TIGR04265"/>
    </source>
</evidence>
<organism evidence="15 16">
    <name type="scientific">Tepidibacter hydrothermalis</name>
    <dbReference type="NCBI Taxonomy" id="3036126"/>
    <lineage>
        <taxon>Bacteria</taxon>
        <taxon>Bacillati</taxon>
        <taxon>Bacillota</taxon>
        <taxon>Clostridia</taxon>
        <taxon>Peptostreptococcales</taxon>
        <taxon>Peptostreptococcaceae</taxon>
        <taxon>Tepidibacter</taxon>
    </lineage>
</organism>
<dbReference type="PROSITE" id="PS50035">
    <property type="entry name" value="PLD"/>
    <property type="match status" value="2"/>
</dbReference>
<evidence type="ECO:0000313" key="16">
    <source>
        <dbReference type="Proteomes" id="UP001222800"/>
    </source>
</evidence>
<keyword evidence="3 12" id="KW-0444">Lipid biosynthesis</keyword>
<comment type="catalytic activity">
    <reaction evidence="12">
        <text>2 a 1,2-diacyl-sn-glycero-3-phospho-(1'-sn-glycerol) = a cardiolipin + glycerol</text>
        <dbReference type="Rhea" id="RHEA:31451"/>
        <dbReference type="ChEBI" id="CHEBI:17754"/>
        <dbReference type="ChEBI" id="CHEBI:62237"/>
        <dbReference type="ChEBI" id="CHEBI:64716"/>
    </reaction>
</comment>
<keyword evidence="9 12" id="KW-0472">Membrane</keyword>
<dbReference type="Gene3D" id="3.30.870.10">
    <property type="entry name" value="Endonuclease Chain A"/>
    <property type="match status" value="2"/>
</dbReference>
<feature type="domain" description="PLD phosphodiesterase" evidence="14">
    <location>
        <begin position="215"/>
        <end position="242"/>
    </location>
</feature>
<sequence length="479" mass="54819">MISTTLSVVLILNILFAIAIIFLERKKPSATLAWLMLLLLIPNIGFIIYLLFGRNLSRKKIFEIRPEEADIINNALKNQKLDLQNNSLKFNDICVEDYKDMVYMHLNHSESIFTQNNNIEIFIDGNDKFESLINSIQNAKDHIHMVYFIIKNDSLGKKIVNELTKKAKQGVEIRFLYDAIGSHSLPKNFFKDLKEAGGEAVAFFPIVIPFLNLNINYRNHRKIAVIDGTEGFIGGFNIGDEYISLNKKMGYWRDTHIKITGDAVHMLQTRFLFDWRSAHNKNLEISPKYFPKINSNGNSGVQIISSGPDSEWEQIKYGYIKMINSAKESIYIQTPYFIPDESILHALKLASLSGVDVKIMIPNKPDHMFVYWASSSYASELLKTGAECYIYEKGFIHAKTIVVDGKVASVGTANMDVRSFKLNFEVNAFIYDSIISNEFKLIFENDINDCTQITIEMYNKRPLIIKFKESISRLLSPLL</sequence>
<proteinExistence type="inferred from homology"/>
<dbReference type="InterPro" id="IPR030874">
    <property type="entry name" value="Cardiolipin_synth_Firmi"/>
</dbReference>
<comment type="function">
    <text evidence="12">Catalyzes the reversible phosphatidyl group transfer from one phosphatidylglycerol molecule to another to form cardiolipin (CL) (diphosphatidylglycerol) and glycerol.</text>
</comment>
<evidence type="ECO:0000259" key="14">
    <source>
        <dbReference type="PROSITE" id="PS50035"/>
    </source>
</evidence>
<keyword evidence="10 12" id="KW-0594">Phospholipid biosynthesis</keyword>
<keyword evidence="7 12" id="KW-1133">Transmembrane helix</keyword>
<feature type="domain" description="PLD phosphodiesterase" evidence="14">
    <location>
        <begin position="392"/>
        <end position="419"/>
    </location>
</feature>
<keyword evidence="5 12" id="KW-0812">Transmembrane</keyword>
<keyword evidence="16" id="KW-1185">Reference proteome</keyword>
<feature type="transmembrane region" description="Helical" evidence="12">
    <location>
        <begin position="6"/>
        <end position="23"/>
    </location>
</feature>
<evidence type="ECO:0000256" key="12">
    <source>
        <dbReference type="HAMAP-Rule" id="MF_01916"/>
    </source>
</evidence>